<dbReference type="PANTHER" id="PTHR24333">
    <property type="entry name" value="HOMEO BOX HB9 LIKE A-RELATED"/>
    <property type="match status" value="1"/>
</dbReference>
<feature type="region of interest" description="Disordered" evidence="7">
    <location>
        <begin position="208"/>
        <end position="253"/>
    </location>
</feature>
<evidence type="ECO:0000313" key="10">
    <source>
        <dbReference type="WBParaSite" id="PTRK_0000748000.1"/>
    </source>
</evidence>
<dbReference type="PRINTS" id="PR00024">
    <property type="entry name" value="HOMEOBOX"/>
</dbReference>
<dbReference type="PROSITE" id="PS00027">
    <property type="entry name" value="HOMEOBOX_1"/>
    <property type="match status" value="1"/>
</dbReference>
<evidence type="ECO:0000259" key="8">
    <source>
        <dbReference type="PROSITE" id="PS50071"/>
    </source>
</evidence>
<dbReference type="Pfam" id="PF00046">
    <property type="entry name" value="Homeodomain"/>
    <property type="match status" value="1"/>
</dbReference>
<dbReference type="InterPro" id="IPR050848">
    <property type="entry name" value="Homeobox_TF"/>
</dbReference>
<dbReference type="InterPro" id="IPR020479">
    <property type="entry name" value="HD_metazoa"/>
</dbReference>
<dbReference type="FunFam" id="1.10.10.60:FF:000373">
    <property type="entry name" value="Blast:Brain-specific homeobox protein"/>
    <property type="match status" value="1"/>
</dbReference>
<evidence type="ECO:0000256" key="7">
    <source>
        <dbReference type="SAM" id="MobiDB-lite"/>
    </source>
</evidence>
<keyword evidence="4 5" id="KW-0539">Nucleus</keyword>
<keyword evidence="9" id="KW-1185">Reference proteome</keyword>
<evidence type="ECO:0000256" key="4">
    <source>
        <dbReference type="ARBA" id="ARBA00023242"/>
    </source>
</evidence>
<reference evidence="10" key="1">
    <citation type="submission" date="2017-02" db="UniProtKB">
        <authorList>
            <consortium name="WormBaseParasite"/>
        </authorList>
    </citation>
    <scope>IDENTIFICATION</scope>
</reference>
<feature type="compositionally biased region" description="Acidic residues" evidence="7">
    <location>
        <begin position="223"/>
        <end position="233"/>
    </location>
</feature>
<dbReference type="SUPFAM" id="SSF46689">
    <property type="entry name" value="Homeodomain-like"/>
    <property type="match status" value="1"/>
</dbReference>
<keyword evidence="3 5" id="KW-0371">Homeobox</keyword>
<dbReference type="Proteomes" id="UP000038045">
    <property type="component" value="Unplaced"/>
</dbReference>
<organism evidence="9 10">
    <name type="scientific">Parastrongyloides trichosuri</name>
    <name type="common">Possum-specific nematode worm</name>
    <dbReference type="NCBI Taxonomy" id="131310"/>
    <lineage>
        <taxon>Eukaryota</taxon>
        <taxon>Metazoa</taxon>
        <taxon>Ecdysozoa</taxon>
        <taxon>Nematoda</taxon>
        <taxon>Chromadorea</taxon>
        <taxon>Rhabditida</taxon>
        <taxon>Tylenchina</taxon>
        <taxon>Panagrolaimomorpha</taxon>
        <taxon>Strongyloidoidea</taxon>
        <taxon>Strongyloididae</taxon>
        <taxon>Parastrongyloides</taxon>
    </lineage>
</organism>
<dbReference type="GO" id="GO:0005634">
    <property type="term" value="C:nucleus"/>
    <property type="evidence" value="ECO:0007669"/>
    <property type="project" value="UniProtKB-SubCell"/>
</dbReference>
<dbReference type="CDD" id="cd00086">
    <property type="entry name" value="homeodomain"/>
    <property type="match status" value="1"/>
</dbReference>
<protein>
    <submittedName>
        <fullName evidence="10">Homeobox domain-containing protein</fullName>
    </submittedName>
</protein>
<evidence type="ECO:0000256" key="1">
    <source>
        <dbReference type="ARBA" id="ARBA00004123"/>
    </source>
</evidence>
<dbReference type="Gene3D" id="1.10.10.60">
    <property type="entry name" value="Homeodomain-like"/>
    <property type="match status" value="1"/>
</dbReference>
<comment type="subcellular location">
    <subcellularLocation>
        <location evidence="1 5 6">Nucleus</location>
    </subcellularLocation>
</comment>
<dbReference type="WBParaSite" id="PTRK_0000748000.1">
    <property type="protein sequence ID" value="PTRK_0000748000.1"/>
    <property type="gene ID" value="PTRK_0000748000"/>
</dbReference>
<feature type="compositionally biased region" description="Basic and acidic residues" evidence="7">
    <location>
        <begin position="239"/>
        <end position="253"/>
    </location>
</feature>
<dbReference type="PROSITE" id="PS50071">
    <property type="entry name" value="HOMEOBOX_2"/>
    <property type="match status" value="1"/>
</dbReference>
<dbReference type="STRING" id="131310.A0A0N4ZHT4"/>
<evidence type="ECO:0000256" key="2">
    <source>
        <dbReference type="ARBA" id="ARBA00023125"/>
    </source>
</evidence>
<dbReference type="GO" id="GO:0000981">
    <property type="term" value="F:DNA-binding transcription factor activity, RNA polymerase II-specific"/>
    <property type="evidence" value="ECO:0007669"/>
    <property type="project" value="InterPro"/>
</dbReference>
<feature type="DNA-binding region" description="Homeobox" evidence="5">
    <location>
        <begin position="155"/>
        <end position="214"/>
    </location>
</feature>
<sequence length="253" mass="29080">MMNSITNSTDASTSVNIQQSSLIQQPQGFSISQLLKSVNIPSPGVIPLPTESQMPSSILNMIQTNQNSISAALNFAASSNSLINQKQQYVVKDFHQNPQILSPNSSPEFWFNNPNGMSWDQYVLMFRQNSYPHLWNEMAYTDTFRTSSSSKSYRRRKARTVFSDSQLQGLEKRFEVQRYLSTPERLKLATNLRLSETQVKTWFQNRRMKHKKVSKKDGRDSVDNDCEDDEDEQGSGLETIKEEHEKEDLQKIN</sequence>
<accession>A0A0N4ZHT4</accession>
<dbReference type="AlphaFoldDB" id="A0A0N4ZHT4"/>
<dbReference type="InterPro" id="IPR009057">
    <property type="entry name" value="Homeodomain-like_sf"/>
</dbReference>
<dbReference type="PANTHER" id="PTHR24333:SF8">
    <property type="entry name" value="HOMEOBOX PROTEIN CEH-62"/>
    <property type="match status" value="1"/>
</dbReference>
<dbReference type="SMART" id="SM00389">
    <property type="entry name" value="HOX"/>
    <property type="match status" value="1"/>
</dbReference>
<evidence type="ECO:0000256" key="3">
    <source>
        <dbReference type="ARBA" id="ARBA00023155"/>
    </source>
</evidence>
<evidence type="ECO:0000256" key="5">
    <source>
        <dbReference type="PROSITE-ProRule" id="PRU00108"/>
    </source>
</evidence>
<evidence type="ECO:0000313" key="9">
    <source>
        <dbReference type="Proteomes" id="UP000038045"/>
    </source>
</evidence>
<name>A0A0N4ZHT4_PARTI</name>
<keyword evidence="2 5" id="KW-0238">DNA-binding</keyword>
<evidence type="ECO:0000256" key="6">
    <source>
        <dbReference type="RuleBase" id="RU000682"/>
    </source>
</evidence>
<feature type="domain" description="Homeobox" evidence="8">
    <location>
        <begin position="153"/>
        <end position="213"/>
    </location>
</feature>
<dbReference type="InterPro" id="IPR001356">
    <property type="entry name" value="HD"/>
</dbReference>
<proteinExistence type="predicted"/>
<dbReference type="GO" id="GO:0003677">
    <property type="term" value="F:DNA binding"/>
    <property type="evidence" value="ECO:0007669"/>
    <property type="project" value="UniProtKB-UniRule"/>
</dbReference>
<dbReference type="InterPro" id="IPR017970">
    <property type="entry name" value="Homeobox_CS"/>
</dbReference>